<dbReference type="CDD" id="cd00077">
    <property type="entry name" value="HDc"/>
    <property type="match status" value="1"/>
</dbReference>
<dbReference type="KEGG" id="hbu:Hbut_1198"/>
<organism evidence="2 3">
    <name type="scientific">Hyperthermus butylicus (strain DSM 5456 / JCM 9403 / PLM1-5)</name>
    <dbReference type="NCBI Taxonomy" id="415426"/>
    <lineage>
        <taxon>Archaea</taxon>
        <taxon>Thermoproteota</taxon>
        <taxon>Thermoprotei</taxon>
        <taxon>Desulfurococcales</taxon>
        <taxon>Pyrodictiaceae</taxon>
        <taxon>Hyperthermus</taxon>
    </lineage>
</organism>
<dbReference type="SUPFAM" id="SSF109604">
    <property type="entry name" value="HD-domain/PDEase-like"/>
    <property type="match status" value="1"/>
</dbReference>
<keyword evidence="3" id="KW-1185">Reference proteome</keyword>
<evidence type="ECO:0000259" key="1">
    <source>
        <dbReference type="PROSITE" id="PS51831"/>
    </source>
</evidence>
<reference evidence="2 3" key="1">
    <citation type="journal article" date="2007" name="Archaea">
        <title>The genome of Hyperthermus butylicus: a sulfur-reducing, peptide fermenting, neutrophilic Crenarchaeote growing up to 108 degrees C.</title>
        <authorList>
            <person name="Brugger K."/>
            <person name="Chen L."/>
            <person name="Stark M."/>
            <person name="Zibat A."/>
            <person name="Redder P."/>
            <person name="Ruepp A."/>
            <person name="Awayez M."/>
            <person name="She Q."/>
            <person name="Garrett R.A."/>
            <person name="Klenk H.P."/>
        </authorList>
    </citation>
    <scope>NUCLEOTIDE SEQUENCE [LARGE SCALE GENOMIC DNA]</scope>
    <source>
        <strain evidence="3">DSM 5456 / JCM 9403 / PLM1-5</strain>
    </source>
</reference>
<dbReference type="AlphaFoldDB" id="A2BM21"/>
<dbReference type="Pfam" id="PF01966">
    <property type="entry name" value="HD"/>
    <property type="match status" value="1"/>
</dbReference>
<dbReference type="InterPro" id="IPR003607">
    <property type="entry name" value="HD/PDEase_dom"/>
</dbReference>
<sequence length="193" mass="21198">MCIAFKLKEMIGAHDINDEEMYAATILHDVGRGVEERLGIHHAIVSASIAELVLPRMGFSSDVVEKVKRAILEHSYSLSGGKYSSVLSCILSDADKLDALGAIGVYRAIYYSGRHERDIDGTLNHYREKLARLDQFLCSDAARKLAVNKAHILREFFDGLAAEHEAYIDGVKRAVTAARKELAATATNSFGDS</sequence>
<dbReference type="PANTHER" id="PTHR33594">
    <property type="entry name" value="SUPERFAMILY HYDROLASE, PUTATIVE (AFU_ORTHOLOGUE AFUA_1G03035)-RELATED"/>
    <property type="match status" value="1"/>
</dbReference>
<gene>
    <name evidence="2" type="ordered locus">Hbut_1198</name>
</gene>
<proteinExistence type="predicted"/>
<name>A2BM21_HYPBU</name>
<dbReference type="PROSITE" id="PS51831">
    <property type="entry name" value="HD"/>
    <property type="match status" value="1"/>
</dbReference>
<dbReference type="Proteomes" id="UP000002593">
    <property type="component" value="Chromosome"/>
</dbReference>
<dbReference type="InterPro" id="IPR006674">
    <property type="entry name" value="HD_domain"/>
</dbReference>
<dbReference type="PANTHER" id="PTHR33594:SF1">
    <property type="entry name" value="HD_PDEASE DOMAIN-CONTAINING PROTEIN"/>
    <property type="match status" value="1"/>
</dbReference>
<evidence type="ECO:0000313" key="3">
    <source>
        <dbReference type="Proteomes" id="UP000002593"/>
    </source>
</evidence>
<feature type="domain" description="HD" evidence="1">
    <location>
        <begin position="1"/>
        <end position="100"/>
    </location>
</feature>
<dbReference type="eggNOG" id="arCOG01860">
    <property type="taxonomic scope" value="Archaea"/>
</dbReference>
<accession>A2BM21</accession>
<dbReference type="STRING" id="415426.Hbut_1198"/>
<evidence type="ECO:0000313" key="2">
    <source>
        <dbReference type="EMBL" id="ABM81032.1"/>
    </source>
</evidence>
<dbReference type="Gene3D" id="1.10.3210.50">
    <property type="match status" value="1"/>
</dbReference>
<dbReference type="EnsemblBacteria" id="ABM81032">
    <property type="protein sequence ID" value="ABM81032"/>
    <property type="gene ID" value="Hbut_1198"/>
</dbReference>
<protein>
    <submittedName>
        <fullName evidence="2">Universally conserved protein</fullName>
    </submittedName>
</protein>
<dbReference type="HOGENOM" id="CLU_036524_3_1_2"/>
<dbReference type="EMBL" id="CP000493">
    <property type="protein sequence ID" value="ABM81032.1"/>
    <property type="molecule type" value="Genomic_DNA"/>
</dbReference>